<proteinExistence type="predicted"/>
<reference evidence="1 2" key="1">
    <citation type="submission" date="2019-06" db="EMBL/GenBank/DDBJ databases">
        <title>Sequencing the genomes of 1000 actinobacteria strains.</title>
        <authorList>
            <person name="Klenk H.-P."/>
        </authorList>
    </citation>
    <scope>NUCLEOTIDE SEQUENCE [LARGE SCALE GENOMIC DNA]</scope>
    <source>
        <strain evidence="1 2">DSM 103495</strain>
    </source>
</reference>
<dbReference type="RefSeq" id="WP_141808583.1">
    <property type="nucleotide sequence ID" value="NZ_VFPG01000001.1"/>
</dbReference>
<dbReference type="OrthoDB" id="275232at2"/>
<dbReference type="Proteomes" id="UP000316331">
    <property type="component" value="Unassembled WGS sequence"/>
</dbReference>
<accession>A0A543F8W2</accession>
<dbReference type="AlphaFoldDB" id="A0A543F8W2"/>
<sequence>MTDRDDEAAAHRILLALAGRIPDRYLTDLRYTLAFGGGAELTYGIVALVRRHRVWLPEAERELLIDSIRHSGRPDLVSKLPDETAAPDFRFGPFETPGRDPIDLTGEWPAEHEPVDGIDAMALNAIGRYEHVVAVWRCWRYAKGVAAERVYLVEVREPTVPWELAAAVAAALHAVGEADAQVEVYTSDTDLPSYHLLARANGCLLWADSTRMPQVPAPYAGGEQAGTSLSAHPRTTADERVIRYLRDAPVVSEADPAVDVVSPERGAVVPMTVRGDGRWVWPEAVAYYLEKYGLAPDPALLAHLRDAGPPPGYLDAVTMFRARLAVRDELGMRCSEPEPDARPARYRHAPVSPEIMRAAWPHLPVRLDLADPAGSPDLAELLIDRVDRAVLASTRNHPRVLGIWRVWRYPANLPPEHGTRWYFVEFESAAGSALSEKRDLRDAVVAALGQHGATDSATVYGSVDAARADIASVRDRGALLWARDPRPSRFEPRMLARLRRFAGSDGVTMFRAELALDGRRDPLIALRARLPEVIPAPRRPEQEPPRHPPHLSPVCFTGCPPVEELWPQARRTTGPRARHRKLRLLRLFRSSDARARLGRRDAAAALTAASDLLGYWWPLLTEGVPAPDTARRGWSRGGRRSWWAYCVAESRSPAEPTGLVEAARVVLAAHRVRVRAEKAHSMFDTTTELHWRTGVHQVMLQVDRETRSVRLQVDGPTLRPHPAIGAAVLSTVEYLPFPTNTRR</sequence>
<dbReference type="EMBL" id="VFPG01000001">
    <property type="protein sequence ID" value="TQM30253.1"/>
    <property type="molecule type" value="Genomic_DNA"/>
</dbReference>
<evidence type="ECO:0000313" key="1">
    <source>
        <dbReference type="EMBL" id="TQM30253.1"/>
    </source>
</evidence>
<evidence type="ECO:0000313" key="2">
    <source>
        <dbReference type="Proteomes" id="UP000316331"/>
    </source>
</evidence>
<comment type="caution">
    <text evidence="1">The sequence shown here is derived from an EMBL/GenBank/DDBJ whole genome shotgun (WGS) entry which is preliminary data.</text>
</comment>
<gene>
    <name evidence="1" type="ORF">FB390_1872</name>
</gene>
<organism evidence="1 2">
    <name type="scientific">Nocardia bhagyanarayanae</name>
    <dbReference type="NCBI Taxonomy" id="1215925"/>
    <lineage>
        <taxon>Bacteria</taxon>
        <taxon>Bacillati</taxon>
        <taxon>Actinomycetota</taxon>
        <taxon>Actinomycetes</taxon>
        <taxon>Mycobacteriales</taxon>
        <taxon>Nocardiaceae</taxon>
        <taxon>Nocardia</taxon>
    </lineage>
</organism>
<protein>
    <submittedName>
        <fullName evidence="1">Uncharacterized protein</fullName>
    </submittedName>
</protein>
<keyword evidence="2" id="KW-1185">Reference proteome</keyword>
<name>A0A543F8W2_9NOCA</name>